<dbReference type="InterPro" id="IPR007138">
    <property type="entry name" value="ABM_dom"/>
</dbReference>
<evidence type="ECO:0000259" key="2">
    <source>
        <dbReference type="Pfam" id="PF03992"/>
    </source>
</evidence>
<feature type="domain" description="ABM" evidence="2">
    <location>
        <begin position="63"/>
        <end position="125"/>
    </location>
</feature>
<evidence type="ECO:0000313" key="4">
    <source>
        <dbReference type="Proteomes" id="UP000318578"/>
    </source>
</evidence>
<reference evidence="3 4" key="1">
    <citation type="submission" date="2019-07" db="EMBL/GenBank/DDBJ databases">
        <title>New species of Amycolatopsis and Streptomyces.</title>
        <authorList>
            <person name="Duangmal K."/>
            <person name="Teo W.F.A."/>
            <person name="Lipun K."/>
        </authorList>
    </citation>
    <scope>NUCLEOTIDE SEQUENCE [LARGE SCALE GENOMIC DNA]</scope>
    <source>
        <strain evidence="3 4">JCM 30562</strain>
    </source>
</reference>
<dbReference type="Pfam" id="PF03992">
    <property type="entry name" value="ABM"/>
    <property type="match status" value="1"/>
</dbReference>
<organism evidence="3 4">
    <name type="scientific">Amycolatopsis acidiphila</name>
    <dbReference type="NCBI Taxonomy" id="715473"/>
    <lineage>
        <taxon>Bacteria</taxon>
        <taxon>Bacillati</taxon>
        <taxon>Actinomycetota</taxon>
        <taxon>Actinomycetes</taxon>
        <taxon>Pseudonocardiales</taxon>
        <taxon>Pseudonocardiaceae</taxon>
        <taxon>Amycolatopsis</taxon>
    </lineage>
</organism>
<proteinExistence type="predicted"/>
<feature type="region of interest" description="Disordered" evidence="1">
    <location>
        <begin position="32"/>
        <end position="57"/>
    </location>
</feature>
<comment type="caution">
    <text evidence="3">The sequence shown here is derived from an EMBL/GenBank/DDBJ whole genome shotgun (WGS) entry which is preliminary data.</text>
</comment>
<dbReference type="InterPro" id="IPR011008">
    <property type="entry name" value="Dimeric_a/b-barrel"/>
</dbReference>
<name>A0A557ZLP2_9PSEU</name>
<gene>
    <name evidence="3" type="ORF">FNH06_39495</name>
</gene>
<dbReference type="AlphaFoldDB" id="A0A557ZLP2"/>
<dbReference type="OrthoDB" id="163160at2"/>
<evidence type="ECO:0000256" key="1">
    <source>
        <dbReference type="SAM" id="MobiDB-lite"/>
    </source>
</evidence>
<keyword evidence="4" id="KW-1185">Reference proteome</keyword>
<dbReference type="SUPFAM" id="SSF54909">
    <property type="entry name" value="Dimeric alpha+beta barrel"/>
    <property type="match status" value="1"/>
</dbReference>
<dbReference type="Gene3D" id="3.30.70.100">
    <property type="match status" value="1"/>
</dbReference>
<dbReference type="EMBL" id="VJZA01000187">
    <property type="protein sequence ID" value="TVT12946.1"/>
    <property type="molecule type" value="Genomic_DNA"/>
</dbReference>
<dbReference type="Proteomes" id="UP000318578">
    <property type="component" value="Unassembled WGS sequence"/>
</dbReference>
<sequence length="162" mass="17448">MPVHGYAAYLPPSLGVRGPAAFLIVTNRDHGPRPFADAATRRNRTGTSRPEPATPPQARGRLMFARVITAQAGAEGFDATIRLAEQQLPGARQMPGFKGYYLLTDAETGKLVIISVWETREQMDAVTAGAGPSGIREQHNPATAGLTAQHLETYEVTMHEPS</sequence>
<protein>
    <recommendedName>
        <fullName evidence="2">ABM domain-containing protein</fullName>
    </recommendedName>
</protein>
<accession>A0A557ZLP2</accession>
<evidence type="ECO:0000313" key="3">
    <source>
        <dbReference type="EMBL" id="TVT12946.1"/>
    </source>
</evidence>